<keyword evidence="1" id="KW-0472">Membrane</keyword>
<dbReference type="Gramene" id="KRH25266">
    <property type="protein sequence ID" value="KRH25266"/>
    <property type="gene ID" value="GLYMA_12G091400"/>
</dbReference>
<organism evidence="2">
    <name type="scientific">Glycine max</name>
    <name type="common">Soybean</name>
    <name type="synonym">Glycine hispida</name>
    <dbReference type="NCBI Taxonomy" id="3847"/>
    <lineage>
        <taxon>Eukaryota</taxon>
        <taxon>Viridiplantae</taxon>
        <taxon>Streptophyta</taxon>
        <taxon>Embryophyta</taxon>
        <taxon>Tracheophyta</taxon>
        <taxon>Spermatophyta</taxon>
        <taxon>Magnoliopsida</taxon>
        <taxon>eudicotyledons</taxon>
        <taxon>Gunneridae</taxon>
        <taxon>Pentapetalae</taxon>
        <taxon>rosids</taxon>
        <taxon>fabids</taxon>
        <taxon>Fabales</taxon>
        <taxon>Fabaceae</taxon>
        <taxon>Papilionoideae</taxon>
        <taxon>50 kb inversion clade</taxon>
        <taxon>NPAAA clade</taxon>
        <taxon>indigoferoid/millettioid clade</taxon>
        <taxon>Phaseoleae</taxon>
        <taxon>Glycine</taxon>
        <taxon>Glycine subgen. Soja</taxon>
    </lineage>
</organism>
<dbReference type="InParanoid" id="A0A0R0HA58"/>
<sequence length="107" mass="12667">MVMGTAVPVVEHNMGTPYTLKKHLFHTYVLSYIRNLNYCTICLYLLYLCIHIYTFCLIFKIVFYDNFGTTESHKPKKRHITNIKYQACHVVQVSIKHQFCRCNDNTI</sequence>
<reference evidence="3" key="2">
    <citation type="submission" date="2018-02" db="UniProtKB">
        <authorList>
            <consortium name="EnsemblPlants"/>
        </authorList>
    </citation>
    <scope>IDENTIFICATION</scope>
    <source>
        <strain evidence="3">Williams 82</strain>
    </source>
</reference>
<keyword evidence="4" id="KW-1185">Reference proteome</keyword>
<evidence type="ECO:0000313" key="3">
    <source>
        <dbReference type="EnsemblPlants" id="KRH25266"/>
    </source>
</evidence>
<evidence type="ECO:0000256" key="1">
    <source>
        <dbReference type="SAM" id="Phobius"/>
    </source>
</evidence>
<dbReference type="Proteomes" id="UP000008827">
    <property type="component" value="Chromosome 12"/>
</dbReference>
<feature type="transmembrane region" description="Helical" evidence="1">
    <location>
        <begin position="44"/>
        <end position="64"/>
    </location>
</feature>
<proteinExistence type="predicted"/>
<keyword evidence="1" id="KW-0812">Transmembrane</keyword>
<evidence type="ECO:0000313" key="4">
    <source>
        <dbReference type="Proteomes" id="UP000008827"/>
    </source>
</evidence>
<reference evidence="2" key="3">
    <citation type="submission" date="2018-07" db="EMBL/GenBank/DDBJ databases">
        <title>WGS assembly of Glycine max.</title>
        <authorList>
            <person name="Schmutz J."/>
            <person name="Cannon S."/>
            <person name="Schlueter J."/>
            <person name="Ma J."/>
            <person name="Mitros T."/>
            <person name="Nelson W."/>
            <person name="Hyten D."/>
            <person name="Song Q."/>
            <person name="Thelen J."/>
            <person name="Cheng J."/>
            <person name="Xu D."/>
            <person name="Hellsten U."/>
            <person name="May G."/>
            <person name="Yu Y."/>
            <person name="Sakurai T."/>
            <person name="Umezawa T."/>
            <person name="Bhattacharyya M."/>
            <person name="Sandhu D."/>
            <person name="Valliyodan B."/>
            <person name="Lindquist E."/>
            <person name="Peto M."/>
            <person name="Grant D."/>
            <person name="Shu S."/>
            <person name="Goodstein D."/>
            <person name="Barry K."/>
            <person name="Futrell-Griggs M."/>
            <person name="Abernathy B."/>
            <person name="Du J."/>
            <person name="Tian Z."/>
            <person name="Zhu L."/>
            <person name="Gill N."/>
            <person name="Joshi T."/>
            <person name="Libault M."/>
            <person name="Sethuraman A."/>
            <person name="Zhang X."/>
            <person name="Shinozaki K."/>
            <person name="Nguyen H."/>
            <person name="Wing R."/>
            <person name="Cregan P."/>
            <person name="Specht J."/>
            <person name="Grimwood J."/>
            <person name="Rokhsar D."/>
            <person name="Stacey G."/>
            <person name="Shoemaker R."/>
            <person name="Jackson S."/>
        </authorList>
    </citation>
    <scope>NUCLEOTIDE SEQUENCE</scope>
    <source>
        <tissue evidence="2">Callus</tissue>
    </source>
</reference>
<dbReference type="AlphaFoldDB" id="A0A0R0HA58"/>
<gene>
    <name evidence="2" type="ORF">GLYMA_12G091400</name>
</gene>
<keyword evidence="1" id="KW-1133">Transmembrane helix</keyword>
<name>A0A0R0HA58_SOYBN</name>
<protein>
    <submittedName>
        <fullName evidence="2 3">Uncharacterized protein</fullName>
    </submittedName>
</protein>
<accession>A0A0R0HA58</accession>
<dbReference type="EMBL" id="CM000845">
    <property type="protein sequence ID" value="KRH25266.1"/>
    <property type="molecule type" value="Genomic_DNA"/>
</dbReference>
<evidence type="ECO:0000313" key="2">
    <source>
        <dbReference type="EMBL" id="KRH25266.1"/>
    </source>
</evidence>
<reference evidence="2 3" key="1">
    <citation type="journal article" date="2010" name="Nature">
        <title>Genome sequence of the palaeopolyploid soybean.</title>
        <authorList>
            <person name="Schmutz J."/>
            <person name="Cannon S.B."/>
            <person name="Schlueter J."/>
            <person name="Ma J."/>
            <person name="Mitros T."/>
            <person name="Nelson W."/>
            <person name="Hyten D.L."/>
            <person name="Song Q."/>
            <person name="Thelen J.J."/>
            <person name="Cheng J."/>
            <person name="Xu D."/>
            <person name="Hellsten U."/>
            <person name="May G.D."/>
            <person name="Yu Y."/>
            <person name="Sakurai T."/>
            <person name="Umezawa T."/>
            <person name="Bhattacharyya M.K."/>
            <person name="Sandhu D."/>
            <person name="Valliyodan B."/>
            <person name="Lindquist E."/>
            <person name="Peto M."/>
            <person name="Grant D."/>
            <person name="Shu S."/>
            <person name="Goodstein D."/>
            <person name="Barry K."/>
            <person name="Futrell-Griggs M."/>
            <person name="Abernathy B."/>
            <person name="Du J."/>
            <person name="Tian Z."/>
            <person name="Zhu L."/>
            <person name="Gill N."/>
            <person name="Joshi T."/>
            <person name="Libault M."/>
            <person name="Sethuraman A."/>
            <person name="Zhang X.-C."/>
            <person name="Shinozaki K."/>
            <person name="Nguyen H.T."/>
            <person name="Wing R.A."/>
            <person name="Cregan P."/>
            <person name="Specht J."/>
            <person name="Grimwood J."/>
            <person name="Rokhsar D."/>
            <person name="Stacey G."/>
            <person name="Shoemaker R.C."/>
            <person name="Jackson S.A."/>
        </authorList>
    </citation>
    <scope>NUCLEOTIDE SEQUENCE</scope>
    <source>
        <strain evidence="3">cv. Williams 82</strain>
        <tissue evidence="2">Callus</tissue>
    </source>
</reference>
<dbReference type="EnsemblPlants" id="KRH25266">
    <property type="protein sequence ID" value="KRH25266"/>
    <property type="gene ID" value="GLYMA_12G091400"/>
</dbReference>